<accession>A0A8S1BBM1</accession>
<sequence>MPVTNCAGCLVPIKSKDRLQCITCHSFFDLPCADITERRFRSLSTEWKGNWKCPKCCSRIPNSDNTNTPVARSASKASVAVSSQSRGNITTPIESPQFQIPPNFVTEDRLREILKDEISSTIKSTIKQLITTEFKTIYDKITDYQESMTFLSKQYEDIRVRLDDTISCMNELKRDNERLKTTVSDLTGRLCSTELHMRECNVEVNGVPENRSENLINTIVQLTKVIESPLSSDDIHQVTRVAKLSRDSERPRAIVAKLRNPRTRDILLAAVTKFNKQNPQDKLSTSHLGIGGTRSPVFVSEHLTPSNKHLHAAARKKAKELSYKFVWVRNGRVYVRKDENHQAISIRSEDSLNLIK</sequence>
<dbReference type="OrthoDB" id="5984028at2759"/>
<dbReference type="InterPro" id="IPR013083">
    <property type="entry name" value="Znf_RING/FYVE/PHD"/>
</dbReference>
<evidence type="ECO:0000259" key="1">
    <source>
        <dbReference type="Pfam" id="PF25298"/>
    </source>
</evidence>
<dbReference type="Pfam" id="PF25298">
    <property type="entry name" value="Baculo_FP_2nd"/>
    <property type="match status" value="1"/>
</dbReference>
<name>A0A8S1BBM1_ARCPL</name>
<keyword evidence="3" id="KW-1185">Reference proteome</keyword>
<protein>
    <recommendedName>
        <fullName evidence="1">FP protein C-terminal domain-containing protein</fullName>
    </recommendedName>
</protein>
<dbReference type="Gene3D" id="3.30.40.10">
    <property type="entry name" value="Zinc/RING finger domain, C3HC4 (zinc finger)"/>
    <property type="match status" value="1"/>
</dbReference>
<comment type="caution">
    <text evidence="2">The sequence shown here is derived from an EMBL/GenBank/DDBJ whole genome shotgun (WGS) entry which is preliminary data.</text>
</comment>
<gene>
    <name evidence="2" type="ORF">APLA_LOCUS17295</name>
</gene>
<dbReference type="EMBL" id="CADEBC010000733">
    <property type="protein sequence ID" value="CAB3260202.1"/>
    <property type="molecule type" value="Genomic_DNA"/>
</dbReference>
<evidence type="ECO:0000313" key="2">
    <source>
        <dbReference type="EMBL" id="CAB3260202.1"/>
    </source>
</evidence>
<dbReference type="Proteomes" id="UP000494106">
    <property type="component" value="Unassembled WGS sequence"/>
</dbReference>
<dbReference type="InterPro" id="IPR057251">
    <property type="entry name" value="FP_C"/>
</dbReference>
<proteinExistence type="predicted"/>
<reference evidence="2 3" key="1">
    <citation type="submission" date="2020-04" db="EMBL/GenBank/DDBJ databases">
        <authorList>
            <person name="Wallbank WR R."/>
            <person name="Pardo Diaz C."/>
            <person name="Kozak K."/>
            <person name="Martin S."/>
            <person name="Jiggins C."/>
            <person name="Moest M."/>
            <person name="Warren A I."/>
            <person name="Byers J.R.P. K."/>
            <person name="Montejo-Kovacevich G."/>
            <person name="Yen C E."/>
        </authorList>
    </citation>
    <scope>NUCLEOTIDE SEQUENCE [LARGE SCALE GENOMIC DNA]</scope>
</reference>
<dbReference type="SUPFAM" id="SSF57903">
    <property type="entry name" value="FYVE/PHD zinc finger"/>
    <property type="match status" value="1"/>
</dbReference>
<feature type="domain" description="FP protein C-terminal" evidence="1">
    <location>
        <begin position="304"/>
        <end position="355"/>
    </location>
</feature>
<dbReference type="InterPro" id="IPR011011">
    <property type="entry name" value="Znf_FYVE_PHD"/>
</dbReference>
<organism evidence="2 3">
    <name type="scientific">Arctia plantaginis</name>
    <name type="common">Wood tiger moth</name>
    <name type="synonym">Phalaena plantaginis</name>
    <dbReference type="NCBI Taxonomy" id="874455"/>
    <lineage>
        <taxon>Eukaryota</taxon>
        <taxon>Metazoa</taxon>
        <taxon>Ecdysozoa</taxon>
        <taxon>Arthropoda</taxon>
        <taxon>Hexapoda</taxon>
        <taxon>Insecta</taxon>
        <taxon>Pterygota</taxon>
        <taxon>Neoptera</taxon>
        <taxon>Endopterygota</taxon>
        <taxon>Lepidoptera</taxon>
        <taxon>Glossata</taxon>
        <taxon>Ditrysia</taxon>
        <taxon>Noctuoidea</taxon>
        <taxon>Erebidae</taxon>
        <taxon>Arctiinae</taxon>
        <taxon>Arctia</taxon>
    </lineage>
</organism>
<dbReference type="CDD" id="cd15489">
    <property type="entry name" value="PHD_SF"/>
    <property type="match status" value="1"/>
</dbReference>
<evidence type="ECO:0000313" key="3">
    <source>
        <dbReference type="Proteomes" id="UP000494106"/>
    </source>
</evidence>
<dbReference type="AlphaFoldDB" id="A0A8S1BBM1"/>